<dbReference type="PANTHER" id="PTHR31964">
    <property type="entry name" value="ADENINE NUCLEOTIDE ALPHA HYDROLASES-LIKE SUPERFAMILY PROTEIN"/>
    <property type="match status" value="1"/>
</dbReference>
<reference evidence="4" key="1">
    <citation type="submission" date="2016-10" db="EMBL/GenBank/DDBJ databases">
        <authorList>
            <person name="Varghese N."/>
            <person name="Submissions S."/>
        </authorList>
    </citation>
    <scope>NUCLEOTIDE SEQUENCE [LARGE SCALE GENOMIC DNA]</scope>
    <source>
        <strain evidence="4">DSM 44234</strain>
    </source>
</reference>
<dbReference type="EMBL" id="FNSA01000003">
    <property type="protein sequence ID" value="SEB73178.1"/>
    <property type="molecule type" value="Genomic_DNA"/>
</dbReference>
<keyword evidence="4" id="KW-1185">Reference proteome</keyword>
<protein>
    <submittedName>
        <fullName evidence="3">Nucleotide-binding universal stress protein, UspA family</fullName>
    </submittedName>
</protein>
<evidence type="ECO:0000256" key="1">
    <source>
        <dbReference type="ARBA" id="ARBA00008791"/>
    </source>
</evidence>
<comment type="similarity">
    <text evidence="1">Belongs to the universal stress protein A family.</text>
</comment>
<name>A0A1H4LRG2_TSUTY</name>
<dbReference type="InterPro" id="IPR006016">
    <property type="entry name" value="UspA"/>
</dbReference>
<evidence type="ECO:0000259" key="2">
    <source>
        <dbReference type="Pfam" id="PF00582"/>
    </source>
</evidence>
<accession>A0A1H4LRG2</accession>
<dbReference type="InterPro" id="IPR006015">
    <property type="entry name" value="Universal_stress_UspA"/>
</dbReference>
<evidence type="ECO:0000313" key="3">
    <source>
        <dbReference type="EMBL" id="SEB73178.1"/>
    </source>
</evidence>
<dbReference type="AlphaFoldDB" id="A0A1H4LRG2"/>
<feature type="domain" description="UspA" evidence="2">
    <location>
        <begin position="13"/>
        <end position="165"/>
    </location>
</feature>
<dbReference type="PRINTS" id="PR01438">
    <property type="entry name" value="UNVRSLSTRESS"/>
</dbReference>
<sequence>MKIEVIRMSVPVKVLIAYDGSESSQRAVKYASKVLAQGRDAEAIVVTAWESTIHQAARLSAMSGVAGAGAAETALTRESDVVHAEAKKTNQQGVDLAAAAGFTAHGELIEVSTTVWTALIAASDTFDVDVIVSGSRGVSGIRSLWHSSVSEHVLRGCKRPVMIVPSGCAELDL</sequence>
<dbReference type="PANTHER" id="PTHR31964:SF113">
    <property type="entry name" value="USPA DOMAIN-CONTAINING PROTEIN"/>
    <property type="match status" value="1"/>
</dbReference>
<proteinExistence type="inferred from homology"/>
<dbReference type="Pfam" id="PF00582">
    <property type="entry name" value="Usp"/>
    <property type="match status" value="1"/>
</dbReference>
<dbReference type="Gene3D" id="3.40.50.620">
    <property type="entry name" value="HUPs"/>
    <property type="match status" value="1"/>
</dbReference>
<dbReference type="SUPFAM" id="SSF52402">
    <property type="entry name" value="Adenine nucleotide alpha hydrolases-like"/>
    <property type="match status" value="1"/>
</dbReference>
<dbReference type="Proteomes" id="UP000182241">
    <property type="component" value="Unassembled WGS sequence"/>
</dbReference>
<dbReference type="STRING" id="57704.SAMN04489793_0667"/>
<evidence type="ECO:0000313" key="4">
    <source>
        <dbReference type="Proteomes" id="UP000182241"/>
    </source>
</evidence>
<gene>
    <name evidence="3" type="ORF">SAMN04489793_0667</name>
</gene>
<dbReference type="InterPro" id="IPR014729">
    <property type="entry name" value="Rossmann-like_a/b/a_fold"/>
</dbReference>
<organism evidence="3 4">
    <name type="scientific">Tsukamurella tyrosinosolvens</name>
    <dbReference type="NCBI Taxonomy" id="57704"/>
    <lineage>
        <taxon>Bacteria</taxon>
        <taxon>Bacillati</taxon>
        <taxon>Actinomycetota</taxon>
        <taxon>Actinomycetes</taxon>
        <taxon>Mycobacteriales</taxon>
        <taxon>Tsukamurellaceae</taxon>
        <taxon>Tsukamurella</taxon>
    </lineage>
</organism>